<proteinExistence type="predicted"/>
<dbReference type="EMBL" id="JANBPW010001691">
    <property type="protein sequence ID" value="KAJ1943503.1"/>
    <property type="molecule type" value="Genomic_DNA"/>
</dbReference>
<dbReference type="Proteomes" id="UP001150603">
    <property type="component" value="Unassembled WGS sequence"/>
</dbReference>
<organism evidence="1 2">
    <name type="scientific">Linderina macrospora</name>
    <dbReference type="NCBI Taxonomy" id="4868"/>
    <lineage>
        <taxon>Eukaryota</taxon>
        <taxon>Fungi</taxon>
        <taxon>Fungi incertae sedis</taxon>
        <taxon>Zoopagomycota</taxon>
        <taxon>Kickxellomycotina</taxon>
        <taxon>Kickxellomycetes</taxon>
        <taxon>Kickxellales</taxon>
        <taxon>Kickxellaceae</taxon>
        <taxon>Linderina</taxon>
    </lineage>
</organism>
<accession>A0ACC1J9T5</accession>
<evidence type="ECO:0000313" key="1">
    <source>
        <dbReference type="EMBL" id="KAJ1943503.1"/>
    </source>
</evidence>
<name>A0ACC1J9T5_9FUNG</name>
<gene>
    <name evidence="1" type="primary">hob1</name>
    <name evidence="1" type="ORF">FBU59_002891</name>
</gene>
<reference evidence="1" key="1">
    <citation type="submission" date="2022-07" db="EMBL/GenBank/DDBJ databases">
        <title>Phylogenomic reconstructions and comparative analyses of Kickxellomycotina fungi.</title>
        <authorList>
            <person name="Reynolds N.K."/>
            <person name="Stajich J.E."/>
            <person name="Barry K."/>
            <person name="Grigoriev I.V."/>
            <person name="Crous P."/>
            <person name="Smith M.E."/>
        </authorList>
    </citation>
    <scope>NUCLEOTIDE SEQUENCE</scope>
    <source>
        <strain evidence="1">NRRL 5244</strain>
    </source>
</reference>
<comment type="caution">
    <text evidence="1">The sequence shown here is derived from an EMBL/GenBank/DDBJ whole genome shotgun (WGS) entry which is preliminary data.</text>
</comment>
<protein>
    <submittedName>
        <fullName evidence="1">BAR adaptor protein Hob1</fullName>
    </submittedName>
</protein>
<sequence>MGSYIDEGASPELLRVAEEFRDRVAAIKTSVDPQLDVMELSVVGPIQEMLAMMKNVHRVMQKRDHKMVDFDRHRAQVEKYEAKEGFEGQRSLPDQQNYEKYSAQFQEASRQYNYYNDMLKAELRQLLDLRQAFIDPVFLKFFRIQHQLYSQLYTEMSAAARNCPAFDLTTPVVVGWQQKWPRAEQTMSAIDLWNQGFMHVEPYKFDDKPRGFVGSLKGTFRKKEKSATPTASTMFAASSPPPPLATAATSASSGRGSPYGAHSNNPPPPSEKQQGWGSGPSAYSSQAYQAPPPGEKPFDAAPSSSQVPPPAYDALAAPNPYAQAPPPEKAPPPMLQHQPPGPRPAPRPQFVVAIYDYAAQAEGDLSFREGDRIELVQRTAAKDDWWTGRLNGVTGVFPGTYLQSGSMAGPFRVWTALAVRRPITTLAMTNGVLGGIGDLLAQSIENKTDPKSRPFRWDSKRTTRFVAWGAICAPVLHKWYLLLNHQFPLPALRASKSLFASAVAKRVAADQLVYAPLGIAGFFVAMNAMEGRGWQSAKLRLARLYRPTLFANYAVWPAVQAINFAFVPTIYRVPFSSIISIFWNAFISWTNAQSAVLGAEVPIESPHIKIKPAH</sequence>
<keyword evidence="2" id="KW-1185">Reference proteome</keyword>
<evidence type="ECO:0000313" key="2">
    <source>
        <dbReference type="Proteomes" id="UP001150603"/>
    </source>
</evidence>